<keyword evidence="1" id="KW-0472">Membrane</keyword>
<evidence type="ECO:0000256" key="1">
    <source>
        <dbReference type="SAM" id="Phobius"/>
    </source>
</evidence>
<protein>
    <submittedName>
        <fullName evidence="3">Transmembrane protein</fullName>
    </submittedName>
</protein>
<accession>A0A1I7XH72</accession>
<reference evidence="3" key="1">
    <citation type="submission" date="2016-11" db="UniProtKB">
        <authorList>
            <consortium name="WormBaseParasite"/>
        </authorList>
    </citation>
    <scope>IDENTIFICATION</scope>
</reference>
<feature type="transmembrane region" description="Helical" evidence="1">
    <location>
        <begin position="30"/>
        <end position="50"/>
    </location>
</feature>
<feature type="transmembrane region" description="Helical" evidence="1">
    <location>
        <begin position="62"/>
        <end position="80"/>
    </location>
</feature>
<sequence>MRTSTAVVCIVGFLAAVGIAGISLLEVFHILIYEIVLGSVLYLSLVLLLSLIMKTTWDWERVSNHFVLCLLLLILYRVLLWQLQDLIEKAVVCFHFSICLWVRRKLK</sequence>
<keyword evidence="1" id="KW-0812">Transmembrane</keyword>
<keyword evidence="2" id="KW-1185">Reference proteome</keyword>
<keyword evidence="1" id="KW-1133">Transmembrane helix</keyword>
<name>A0A1I7XH72_HETBA</name>
<evidence type="ECO:0000313" key="2">
    <source>
        <dbReference type="Proteomes" id="UP000095283"/>
    </source>
</evidence>
<dbReference type="AlphaFoldDB" id="A0A1I7XH72"/>
<organism evidence="2 3">
    <name type="scientific">Heterorhabditis bacteriophora</name>
    <name type="common">Entomopathogenic nematode worm</name>
    <dbReference type="NCBI Taxonomy" id="37862"/>
    <lineage>
        <taxon>Eukaryota</taxon>
        <taxon>Metazoa</taxon>
        <taxon>Ecdysozoa</taxon>
        <taxon>Nematoda</taxon>
        <taxon>Chromadorea</taxon>
        <taxon>Rhabditida</taxon>
        <taxon>Rhabditina</taxon>
        <taxon>Rhabditomorpha</taxon>
        <taxon>Strongyloidea</taxon>
        <taxon>Heterorhabditidae</taxon>
        <taxon>Heterorhabditis</taxon>
    </lineage>
</organism>
<proteinExistence type="predicted"/>
<dbReference type="WBParaSite" id="Hba_17097">
    <property type="protein sequence ID" value="Hba_17097"/>
    <property type="gene ID" value="Hba_17097"/>
</dbReference>
<dbReference type="Proteomes" id="UP000095283">
    <property type="component" value="Unplaced"/>
</dbReference>
<evidence type="ECO:0000313" key="3">
    <source>
        <dbReference type="WBParaSite" id="Hba_17097"/>
    </source>
</evidence>